<evidence type="ECO:0000256" key="2">
    <source>
        <dbReference type="ARBA" id="ARBA00022475"/>
    </source>
</evidence>
<feature type="transmembrane region" description="Helical" evidence="8">
    <location>
        <begin position="176"/>
        <end position="208"/>
    </location>
</feature>
<keyword evidence="10" id="KW-1185">Reference proteome</keyword>
<dbReference type="GO" id="GO:0005886">
    <property type="term" value="C:plasma membrane"/>
    <property type="evidence" value="ECO:0007669"/>
    <property type="project" value="UniProtKB-SubCell"/>
</dbReference>
<dbReference type="EMBL" id="CP001618">
    <property type="protein sequence ID" value="ACQ79269.1"/>
    <property type="molecule type" value="Genomic_DNA"/>
</dbReference>
<dbReference type="PANTHER" id="PTHR33908">
    <property type="entry name" value="MANNOSYLTRANSFERASE YKCB-RELATED"/>
    <property type="match status" value="1"/>
</dbReference>
<reference evidence="9 10" key="1">
    <citation type="journal article" date="2009" name="Stand. Genomic Sci.">
        <title>Complete genome sequence of Beutenbergia cavernae type strain (HKI 0122).</title>
        <authorList>
            <person name="Land M."/>
            <person name="Pukall R."/>
            <person name="Abt B."/>
            <person name="Goker M."/>
            <person name="Rohde M."/>
            <person name="Glavina Del Rio T."/>
            <person name="Tice H."/>
            <person name="Copeland A."/>
            <person name="Cheng J.F."/>
            <person name="Lucas S."/>
            <person name="Chen F."/>
            <person name="Nolan M."/>
            <person name="Bruce D."/>
            <person name="Goodwin L."/>
            <person name="Pitluck S."/>
            <person name="Ivanova N."/>
            <person name="Mavromatis K."/>
            <person name="Ovchinnikova G."/>
            <person name="Pati A."/>
            <person name="Chen A."/>
            <person name="Palaniappan K."/>
            <person name="Hauser L."/>
            <person name="Chang Y.J."/>
            <person name="Jefferies C.C."/>
            <person name="Saunders E."/>
            <person name="Brettin T."/>
            <person name="Detter J.C."/>
            <person name="Han C."/>
            <person name="Chain P."/>
            <person name="Bristow J."/>
            <person name="Eisen J.A."/>
            <person name="Markowitz V."/>
            <person name="Hugenholtz P."/>
            <person name="Kyrpides N.C."/>
            <person name="Klenk H.P."/>
            <person name="Lapidus A."/>
        </authorList>
    </citation>
    <scope>NUCLEOTIDE SEQUENCE [LARGE SCALE GENOMIC DNA]</scope>
    <source>
        <strain evidence="10">ATCC BAA-8 / DSM 12333 / NBRC 16432</strain>
    </source>
</reference>
<dbReference type="GO" id="GO:0010041">
    <property type="term" value="P:response to iron(III) ion"/>
    <property type="evidence" value="ECO:0007669"/>
    <property type="project" value="TreeGrafter"/>
</dbReference>
<dbReference type="PANTHER" id="PTHR33908:SF3">
    <property type="entry name" value="UNDECAPRENYL PHOSPHATE-ALPHA-4-AMINO-4-DEOXY-L-ARABINOSE ARABINOSYL TRANSFERASE"/>
    <property type="match status" value="1"/>
</dbReference>
<organism evidence="9 10">
    <name type="scientific">Beutenbergia cavernae (strain ATCC BAA-8 / DSM 12333 / CCUG 43141 / JCM 11478 / NBRC 16432 / NCIMB 13614 / HKI 0122)</name>
    <dbReference type="NCBI Taxonomy" id="471853"/>
    <lineage>
        <taxon>Bacteria</taxon>
        <taxon>Bacillati</taxon>
        <taxon>Actinomycetota</taxon>
        <taxon>Actinomycetes</taxon>
        <taxon>Micrococcales</taxon>
        <taxon>Beutenbergiaceae</taxon>
        <taxon>Beutenbergia</taxon>
    </lineage>
</organism>
<dbReference type="eggNOG" id="COG5305">
    <property type="taxonomic scope" value="Bacteria"/>
</dbReference>
<feature type="transmembrane region" description="Helical" evidence="8">
    <location>
        <begin position="29"/>
        <end position="48"/>
    </location>
</feature>
<evidence type="ECO:0000256" key="3">
    <source>
        <dbReference type="ARBA" id="ARBA00022676"/>
    </source>
</evidence>
<dbReference type="GO" id="GO:0009103">
    <property type="term" value="P:lipopolysaccharide biosynthetic process"/>
    <property type="evidence" value="ECO:0007669"/>
    <property type="project" value="UniProtKB-ARBA"/>
</dbReference>
<feature type="transmembrane region" description="Helical" evidence="8">
    <location>
        <begin position="294"/>
        <end position="313"/>
    </location>
</feature>
<dbReference type="STRING" id="471853.Bcav_1008"/>
<feature type="transmembrane region" description="Helical" evidence="8">
    <location>
        <begin position="325"/>
        <end position="344"/>
    </location>
</feature>
<keyword evidence="2" id="KW-1003">Cell membrane</keyword>
<feature type="transmembrane region" description="Helical" evidence="8">
    <location>
        <begin position="128"/>
        <end position="146"/>
    </location>
</feature>
<dbReference type="InterPro" id="IPR050297">
    <property type="entry name" value="LipidA_mod_glycosyltrf_83"/>
</dbReference>
<feature type="transmembrane region" description="Helical" evidence="8">
    <location>
        <begin position="258"/>
        <end position="282"/>
    </location>
</feature>
<keyword evidence="3" id="KW-0328">Glycosyltransferase</keyword>
<gene>
    <name evidence="9" type="ordered locus">Bcav_1008</name>
</gene>
<comment type="subcellular location">
    <subcellularLocation>
        <location evidence="1">Cell membrane</location>
        <topology evidence="1">Multi-pass membrane protein</topology>
    </subcellularLocation>
</comment>
<evidence type="ECO:0000256" key="1">
    <source>
        <dbReference type="ARBA" id="ARBA00004651"/>
    </source>
</evidence>
<evidence type="ECO:0000313" key="10">
    <source>
        <dbReference type="Proteomes" id="UP000007962"/>
    </source>
</evidence>
<evidence type="ECO:0008006" key="11">
    <source>
        <dbReference type="Google" id="ProtNLM"/>
    </source>
</evidence>
<protein>
    <recommendedName>
        <fullName evidence="11">Glycosyltransferase RgtA/B/C/D-like domain-containing protein</fullName>
    </recommendedName>
</protein>
<evidence type="ECO:0000256" key="5">
    <source>
        <dbReference type="ARBA" id="ARBA00022692"/>
    </source>
</evidence>
<name>C5C083_BEUC1</name>
<feature type="transmembrane region" description="Helical" evidence="8">
    <location>
        <begin position="153"/>
        <end position="170"/>
    </location>
</feature>
<sequence>MGQEWQMVTTRDRVDAPARAVPPSALVRFAPLLAGLAATALAAARSFVPSPWTDEVVTLTLLRRPLGDLLAMLGDVDAVHGLYYVVLRAWAVLAGDGIVAARMLSALAIGVAAAGVVVLARALGAPAAAPWAGAVFVALPVTTWVGSEARSTALVAAGAVWAGVALVRAIERGGWWWLGYAALMTVTVGLFVQASLLFLAHGLAVLWAGGASRRLLAWAASAAGVAVVLAPFVLLVLGQRGQVSWLTRPEPVWVARRIVALWFGGSPVVALVVVGLAVLAVVAAWRAGGARTTALVRLTLPWLLVPGAVLVAVSWVLEPMFHPRYLVHCCAAMALLAGAGLAAIGRRTWRIVVAAVLGVACAVAIAVTSGPYARDLADWRSAADVVAERAEPSDVVLFAPDRVSDERGPRRAMDAFPGAFDDLDDPGSLPGDGDGHPIWDGGLPVEDVPASDLEGEDRVWLLVGMREYPAESAGALDALEAEGYDGELIWSGPSTEVYLFSRDG</sequence>
<keyword evidence="5 8" id="KW-0812">Transmembrane</keyword>
<keyword evidence="7 8" id="KW-0472">Membrane</keyword>
<evidence type="ECO:0000256" key="4">
    <source>
        <dbReference type="ARBA" id="ARBA00022679"/>
    </source>
</evidence>
<feature type="transmembrane region" description="Helical" evidence="8">
    <location>
        <begin position="351"/>
        <end position="373"/>
    </location>
</feature>
<proteinExistence type="predicted"/>
<dbReference type="Proteomes" id="UP000007962">
    <property type="component" value="Chromosome"/>
</dbReference>
<dbReference type="HOGENOM" id="CLU_024191_0_0_11"/>
<evidence type="ECO:0000313" key="9">
    <source>
        <dbReference type="EMBL" id="ACQ79269.1"/>
    </source>
</evidence>
<evidence type="ECO:0000256" key="7">
    <source>
        <dbReference type="ARBA" id="ARBA00023136"/>
    </source>
</evidence>
<keyword evidence="4" id="KW-0808">Transferase</keyword>
<feature type="transmembrane region" description="Helical" evidence="8">
    <location>
        <begin position="215"/>
        <end position="238"/>
    </location>
</feature>
<dbReference type="KEGG" id="bcv:Bcav_1008"/>
<feature type="transmembrane region" description="Helical" evidence="8">
    <location>
        <begin position="99"/>
        <end position="122"/>
    </location>
</feature>
<dbReference type="AlphaFoldDB" id="C5C083"/>
<evidence type="ECO:0000256" key="8">
    <source>
        <dbReference type="SAM" id="Phobius"/>
    </source>
</evidence>
<accession>C5C083</accession>
<keyword evidence="6 8" id="KW-1133">Transmembrane helix</keyword>
<dbReference type="GO" id="GO:0016763">
    <property type="term" value="F:pentosyltransferase activity"/>
    <property type="evidence" value="ECO:0007669"/>
    <property type="project" value="TreeGrafter"/>
</dbReference>
<evidence type="ECO:0000256" key="6">
    <source>
        <dbReference type="ARBA" id="ARBA00022989"/>
    </source>
</evidence>